<dbReference type="Proteomes" id="UP000272238">
    <property type="component" value="Unassembled WGS sequence"/>
</dbReference>
<keyword evidence="5" id="KW-1185">Reference proteome</keyword>
<dbReference type="Pfam" id="PF07423">
    <property type="entry name" value="DUF1510"/>
    <property type="match status" value="1"/>
</dbReference>
<dbReference type="EMBL" id="RBZN01000005">
    <property type="protein sequence ID" value="RKQ19194.1"/>
    <property type="molecule type" value="Genomic_DNA"/>
</dbReference>
<feature type="compositionally biased region" description="Basic residues" evidence="1">
    <location>
        <begin position="12"/>
        <end position="23"/>
    </location>
</feature>
<keyword evidence="2" id="KW-0472">Membrane</keyword>
<evidence type="ECO:0000313" key="4">
    <source>
        <dbReference type="EMBL" id="RKQ19194.1"/>
    </source>
</evidence>
<reference evidence="4 5" key="1">
    <citation type="journal article" date="2016" name="Antonie Van Leeuwenhoek">
        <title>Lysinibacillus endophyticus sp. nov., an indole-3-acetic acid producing endophytic bacterium isolated from corn root (Zea mays cv. Xinken-5).</title>
        <authorList>
            <person name="Yu J."/>
            <person name="Guan X."/>
            <person name="Liu C."/>
            <person name="Xiang W."/>
            <person name="Yu Z."/>
            <person name="Liu X."/>
            <person name="Wang G."/>
        </authorList>
    </citation>
    <scope>NUCLEOTIDE SEQUENCE [LARGE SCALE GENOMIC DNA]</scope>
    <source>
        <strain evidence="4 5">DSM 100506</strain>
    </source>
</reference>
<feature type="domain" description="DUF1510" evidence="3">
    <location>
        <begin position="126"/>
        <end position="220"/>
    </location>
</feature>
<evidence type="ECO:0000256" key="2">
    <source>
        <dbReference type="SAM" id="Phobius"/>
    </source>
</evidence>
<feature type="compositionally biased region" description="Basic and acidic residues" evidence="1">
    <location>
        <begin position="67"/>
        <end position="81"/>
    </location>
</feature>
<feature type="region of interest" description="Disordered" evidence="1">
    <location>
        <begin position="1"/>
        <end position="23"/>
    </location>
</feature>
<feature type="region of interest" description="Disordered" evidence="1">
    <location>
        <begin position="59"/>
        <end position="100"/>
    </location>
</feature>
<evidence type="ECO:0000256" key="1">
    <source>
        <dbReference type="SAM" id="MobiDB-lite"/>
    </source>
</evidence>
<dbReference type="AlphaFoldDB" id="A0A494Z984"/>
<proteinExistence type="predicted"/>
<sequence length="227" mass="26051">MNNGKSENSTRHEKRQRYKAKKPRKKMDRLLNVLIAIVSILIVLNLVSIFTGDDKKQNVKETNQVTESKKNDDSKEVVTDKSEDDEPTNNDYSTENMSDENENVYVVSASEQIVQPSNDPIVDEVIVNPSWQVTPTKQTGEHVSAYEEGHIDYEEKKETFRNVVGLSEDEVIYWSIKNNGNPNSSVAVISSNDSNRAYKYRIHIEWIENEGWKPIKVEKLNQLANSY</sequence>
<keyword evidence="2" id="KW-0812">Transmembrane</keyword>
<dbReference type="OrthoDB" id="2168558at2"/>
<keyword evidence="2" id="KW-1133">Transmembrane helix</keyword>
<evidence type="ECO:0000259" key="3">
    <source>
        <dbReference type="Pfam" id="PF07423"/>
    </source>
</evidence>
<organism evidence="4 5">
    <name type="scientific">Ureibacillus endophyticus</name>
    <dbReference type="NCBI Taxonomy" id="1978490"/>
    <lineage>
        <taxon>Bacteria</taxon>
        <taxon>Bacillati</taxon>
        <taxon>Bacillota</taxon>
        <taxon>Bacilli</taxon>
        <taxon>Bacillales</taxon>
        <taxon>Caryophanaceae</taxon>
        <taxon>Ureibacillus</taxon>
    </lineage>
</organism>
<gene>
    <name evidence="4" type="ORF">D8M03_03850</name>
</gene>
<evidence type="ECO:0000313" key="5">
    <source>
        <dbReference type="Proteomes" id="UP000272238"/>
    </source>
</evidence>
<comment type="caution">
    <text evidence="4">The sequence shown here is derived from an EMBL/GenBank/DDBJ whole genome shotgun (WGS) entry which is preliminary data.</text>
</comment>
<accession>A0A494Z984</accession>
<dbReference type="RefSeq" id="WP_121213357.1">
    <property type="nucleotide sequence ID" value="NZ_RBZN01000005.1"/>
</dbReference>
<feature type="transmembrane region" description="Helical" evidence="2">
    <location>
        <begin position="30"/>
        <end position="50"/>
    </location>
</feature>
<dbReference type="InterPro" id="IPR009988">
    <property type="entry name" value="DUF1510"/>
</dbReference>
<protein>
    <submittedName>
        <fullName evidence="4">DUF1510 family protein</fullName>
    </submittedName>
</protein>
<name>A0A494Z984_9BACL</name>